<evidence type="ECO:0000313" key="2">
    <source>
        <dbReference type="Proteomes" id="UP000575241"/>
    </source>
</evidence>
<sequence>MTFALTSGVIAKHAEISPCGRYRYWLAREWDPAAQRLTIIMLNPSTADAEVDDRTIGRCMEFARRDGFGGINVINLFAFRTSSPDKMKAAPDPVGPDNDMWLIRALKVASATGKPIMAAWGVHGEHRARAVYVQGMAQLHGARLVCLGTTKAGHPKHPLYIPGDQPFIPFGDLA</sequence>
<dbReference type="Pfam" id="PF07799">
    <property type="entry name" value="DUF1643"/>
    <property type="match status" value="1"/>
</dbReference>
<evidence type="ECO:0008006" key="3">
    <source>
        <dbReference type="Google" id="ProtNLM"/>
    </source>
</evidence>
<dbReference type="RefSeq" id="WP_184161513.1">
    <property type="nucleotide sequence ID" value="NZ_JACHLN010000001.1"/>
</dbReference>
<gene>
    <name evidence="1" type="ORF">HNP52_000310</name>
</gene>
<proteinExistence type="predicted"/>
<protein>
    <recommendedName>
        <fullName evidence="3">DUF1643 domain-containing protein</fullName>
    </recommendedName>
</protein>
<comment type="caution">
    <text evidence="1">The sequence shown here is derived from an EMBL/GenBank/DDBJ whole genome shotgun (WGS) entry which is preliminary data.</text>
</comment>
<name>A0A7W7NR60_9SPHN</name>
<reference evidence="1 2" key="1">
    <citation type="submission" date="2020-08" db="EMBL/GenBank/DDBJ databases">
        <title>Functional genomics of gut bacteria from endangered species of beetles.</title>
        <authorList>
            <person name="Carlos-Shanley C."/>
        </authorList>
    </citation>
    <scope>NUCLEOTIDE SEQUENCE [LARGE SCALE GENOMIC DNA]</scope>
    <source>
        <strain evidence="1 2">S00224</strain>
    </source>
</reference>
<evidence type="ECO:0000313" key="1">
    <source>
        <dbReference type="EMBL" id="MBB4837259.1"/>
    </source>
</evidence>
<organism evidence="1 2">
    <name type="scientific">Sphingomonas kyeonggiensis</name>
    <dbReference type="NCBI Taxonomy" id="1268553"/>
    <lineage>
        <taxon>Bacteria</taxon>
        <taxon>Pseudomonadati</taxon>
        <taxon>Pseudomonadota</taxon>
        <taxon>Alphaproteobacteria</taxon>
        <taxon>Sphingomonadales</taxon>
        <taxon>Sphingomonadaceae</taxon>
        <taxon>Sphingomonas</taxon>
    </lineage>
</organism>
<dbReference type="EMBL" id="JACHLN010000001">
    <property type="protein sequence ID" value="MBB4837259.1"/>
    <property type="molecule type" value="Genomic_DNA"/>
</dbReference>
<accession>A0A7W7NR60</accession>
<keyword evidence="2" id="KW-1185">Reference proteome</keyword>
<dbReference type="Proteomes" id="UP000575241">
    <property type="component" value="Unassembled WGS sequence"/>
</dbReference>
<dbReference type="AlphaFoldDB" id="A0A7W7NR60"/>
<dbReference type="InterPro" id="IPR012441">
    <property type="entry name" value="DUF1643"/>
</dbReference>